<evidence type="ECO:0000256" key="2">
    <source>
        <dbReference type="SAM" id="Phobius"/>
    </source>
</evidence>
<keyword evidence="2" id="KW-0472">Membrane</keyword>
<name>A0AAV4AJT7_9GAST</name>
<comment type="caution">
    <text evidence="3">The sequence shown here is derived from an EMBL/GenBank/DDBJ whole genome shotgun (WGS) entry which is preliminary data.</text>
</comment>
<feature type="transmembrane region" description="Helical" evidence="2">
    <location>
        <begin position="271"/>
        <end position="296"/>
    </location>
</feature>
<evidence type="ECO:0000256" key="1">
    <source>
        <dbReference type="SAM" id="MobiDB-lite"/>
    </source>
</evidence>
<keyword evidence="4" id="KW-1185">Reference proteome</keyword>
<feature type="compositionally biased region" description="Basic and acidic residues" evidence="1">
    <location>
        <begin position="151"/>
        <end position="174"/>
    </location>
</feature>
<feature type="compositionally biased region" description="Polar residues" evidence="1">
    <location>
        <begin position="134"/>
        <end position="150"/>
    </location>
</feature>
<reference evidence="3 4" key="1">
    <citation type="journal article" date="2021" name="Elife">
        <title>Chloroplast acquisition without the gene transfer in kleptoplastic sea slugs, Plakobranchus ocellatus.</title>
        <authorList>
            <person name="Maeda T."/>
            <person name="Takahashi S."/>
            <person name="Yoshida T."/>
            <person name="Shimamura S."/>
            <person name="Takaki Y."/>
            <person name="Nagai Y."/>
            <person name="Toyoda A."/>
            <person name="Suzuki Y."/>
            <person name="Arimoto A."/>
            <person name="Ishii H."/>
            <person name="Satoh N."/>
            <person name="Nishiyama T."/>
            <person name="Hasebe M."/>
            <person name="Maruyama T."/>
            <person name="Minagawa J."/>
            <person name="Obokata J."/>
            <person name="Shigenobu S."/>
        </authorList>
    </citation>
    <scope>NUCLEOTIDE SEQUENCE [LARGE SCALE GENOMIC DNA]</scope>
</reference>
<dbReference type="EMBL" id="BLXT01003775">
    <property type="protein sequence ID" value="GFO06494.1"/>
    <property type="molecule type" value="Genomic_DNA"/>
</dbReference>
<protein>
    <submittedName>
        <fullName evidence="3">Sushi, von Willebrand factor type a, egf and pentraxin domain-containing protein 1</fullName>
    </submittedName>
</protein>
<keyword evidence="2" id="KW-0812">Transmembrane</keyword>
<feature type="region of interest" description="Disordered" evidence="1">
    <location>
        <begin position="134"/>
        <end position="182"/>
    </location>
</feature>
<organism evidence="3 4">
    <name type="scientific">Plakobranchus ocellatus</name>
    <dbReference type="NCBI Taxonomy" id="259542"/>
    <lineage>
        <taxon>Eukaryota</taxon>
        <taxon>Metazoa</taxon>
        <taxon>Spiralia</taxon>
        <taxon>Lophotrochozoa</taxon>
        <taxon>Mollusca</taxon>
        <taxon>Gastropoda</taxon>
        <taxon>Heterobranchia</taxon>
        <taxon>Euthyneura</taxon>
        <taxon>Panpulmonata</taxon>
        <taxon>Sacoglossa</taxon>
        <taxon>Placobranchoidea</taxon>
        <taxon>Plakobranchidae</taxon>
        <taxon>Plakobranchus</taxon>
    </lineage>
</organism>
<proteinExistence type="predicted"/>
<dbReference type="Proteomes" id="UP000735302">
    <property type="component" value="Unassembled WGS sequence"/>
</dbReference>
<sequence>MLNAKKAIFTTNAEYIEISRQLWADSVRKRVWYQGIWIYTEIREGKNYYWAQEKISNTLWADNFPFLADLRPRSWPIIMVEDSEQGFYKLKLYYAARSYSGLCMQDTFLTTTSSLPTTTTNTYFVTEQSTETTENLSMETVSESPTTCETSPKEKISFGTRRPSEPARNVRRDTASPPSESVYAKIDQSSNVGISTTLKSIVTVNTDTGLRLCKCRCLVNFNATDMKRTTLERREEIKQKLIIRKGNLSASVRKKTSARDMRTSSVSLGSFGIAMLVTVLALLTFPDVVGVASYLYKKCFQKIEK</sequence>
<gene>
    <name evidence="3" type="ORF">PoB_003299900</name>
</gene>
<evidence type="ECO:0000313" key="3">
    <source>
        <dbReference type="EMBL" id="GFO06494.1"/>
    </source>
</evidence>
<keyword evidence="2" id="KW-1133">Transmembrane helix</keyword>
<dbReference type="AlphaFoldDB" id="A0AAV4AJT7"/>
<accession>A0AAV4AJT7</accession>
<evidence type="ECO:0000313" key="4">
    <source>
        <dbReference type="Proteomes" id="UP000735302"/>
    </source>
</evidence>